<accession>A0ABD5Z1D7</accession>
<organism evidence="2 3">
    <name type="scientific">Halospeciosus flavus</name>
    <dbReference type="NCBI Taxonomy" id="3032283"/>
    <lineage>
        <taxon>Archaea</taxon>
        <taxon>Methanobacteriati</taxon>
        <taxon>Methanobacteriota</taxon>
        <taxon>Stenosarchaea group</taxon>
        <taxon>Halobacteria</taxon>
        <taxon>Halobacteriales</taxon>
        <taxon>Halobacteriaceae</taxon>
        <taxon>Halospeciosus</taxon>
    </lineage>
</organism>
<dbReference type="SUPFAM" id="SSF52540">
    <property type="entry name" value="P-loop containing nucleoside triphosphate hydrolases"/>
    <property type="match status" value="1"/>
</dbReference>
<comment type="caution">
    <text evidence="2">The sequence shown here is derived from an EMBL/GenBank/DDBJ whole genome shotgun (WGS) entry which is preliminary data.</text>
</comment>
<sequence>MTEPRAVSVALQKGGVGKTTIAINVAERLSSRGNDVLLVDLDQQGNATEGIGLEDAYTADDHIGDVLDDGDGVDVHDVIRETEWFDVVPAHENLRSVETSIRNATFGELRVRNEIVEPLLGAEYDYVVVDTAPKIGPLSDSSLIATGNVIVPMLPSEPSISGFERMVEQQLDPLRREIDLDVLAVVPNRLEGDNEEKRVMAAIEESDFGDRVPMFGRTDEYEHDYPPGPGIRKRIAFRRAWRDGVPLAEHAPQNDMVKRLDELAAIVEAGEIGVRTEDPFPEPDPYR</sequence>
<evidence type="ECO:0000259" key="1">
    <source>
        <dbReference type="Pfam" id="PF13614"/>
    </source>
</evidence>
<gene>
    <name evidence="2" type="ORF">ACFQJ9_06125</name>
</gene>
<evidence type="ECO:0000313" key="3">
    <source>
        <dbReference type="Proteomes" id="UP001596447"/>
    </source>
</evidence>
<dbReference type="Gene3D" id="3.40.50.300">
    <property type="entry name" value="P-loop containing nucleotide triphosphate hydrolases"/>
    <property type="match status" value="1"/>
</dbReference>
<evidence type="ECO:0000313" key="2">
    <source>
        <dbReference type="EMBL" id="MFC7198994.1"/>
    </source>
</evidence>
<keyword evidence="3" id="KW-1185">Reference proteome</keyword>
<dbReference type="InterPro" id="IPR027417">
    <property type="entry name" value="P-loop_NTPase"/>
</dbReference>
<protein>
    <submittedName>
        <fullName evidence="2">ParA family protein</fullName>
    </submittedName>
</protein>
<feature type="domain" description="AAA" evidence="1">
    <location>
        <begin position="6"/>
        <end position="168"/>
    </location>
</feature>
<dbReference type="RefSeq" id="WP_279528945.1">
    <property type="nucleotide sequence ID" value="NZ_CP122312.1"/>
</dbReference>
<reference evidence="2 3" key="1">
    <citation type="journal article" date="2019" name="Int. J. Syst. Evol. Microbiol.">
        <title>The Global Catalogue of Microorganisms (GCM) 10K type strain sequencing project: providing services to taxonomists for standard genome sequencing and annotation.</title>
        <authorList>
            <consortium name="The Broad Institute Genomics Platform"/>
            <consortium name="The Broad Institute Genome Sequencing Center for Infectious Disease"/>
            <person name="Wu L."/>
            <person name="Ma J."/>
        </authorList>
    </citation>
    <scope>NUCLEOTIDE SEQUENCE [LARGE SCALE GENOMIC DNA]</scope>
    <source>
        <strain evidence="2 3">XZGYJ-43</strain>
    </source>
</reference>
<proteinExistence type="predicted"/>
<dbReference type="CDD" id="cd02042">
    <property type="entry name" value="ParAB_family"/>
    <property type="match status" value="1"/>
</dbReference>
<dbReference type="AlphaFoldDB" id="A0ABD5Z1D7"/>
<dbReference type="PANTHER" id="PTHR13696">
    <property type="entry name" value="P-LOOP CONTAINING NUCLEOSIDE TRIPHOSPHATE HYDROLASE"/>
    <property type="match status" value="1"/>
</dbReference>
<name>A0ABD5Z1D7_9EURY</name>
<dbReference type="Proteomes" id="UP001596447">
    <property type="component" value="Unassembled WGS sequence"/>
</dbReference>
<dbReference type="PANTHER" id="PTHR13696:SF99">
    <property type="entry name" value="COBYRINIC ACID AC-DIAMIDE SYNTHASE"/>
    <property type="match status" value="1"/>
</dbReference>
<dbReference type="EMBL" id="JBHTAR010000011">
    <property type="protein sequence ID" value="MFC7198994.1"/>
    <property type="molecule type" value="Genomic_DNA"/>
</dbReference>
<dbReference type="Pfam" id="PF13614">
    <property type="entry name" value="AAA_31"/>
    <property type="match status" value="1"/>
</dbReference>
<dbReference type="InterPro" id="IPR025669">
    <property type="entry name" value="AAA_dom"/>
</dbReference>
<dbReference type="InterPro" id="IPR050678">
    <property type="entry name" value="DNA_Partitioning_ATPase"/>
</dbReference>